<dbReference type="AlphaFoldDB" id="A0AAV8S3E8"/>
<evidence type="ECO:0000256" key="1">
    <source>
        <dbReference type="SAM" id="MobiDB-lite"/>
    </source>
</evidence>
<proteinExistence type="predicted"/>
<dbReference type="Proteomes" id="UP001222027">
    <property type="component" value="Unassembled WGS sequence"/>
</dbReference>
<protein>
    <submittedName>
        <fullName evidence="2">Uncharacterized protein</fullName>
    </submittedName>
</protein>
<feature type="region of interest" description="Disordered" evidence="1">
    <location>
        <begin position="1"/>
        <end position="46"/>
    </location>
</feature>
<sequence>MARSPWGNARGGGERKRVWKRGRVRRRHRRAEKPPRSFVDPPPASRCLRDVILPYHRVVTACLASPRDFSIQPQPRKSGHRAPPPPFSSFEDEGERSGRRKKGCTRRKENKTP</sequence>
<evidence type="ECO:0000313" key="3">
    <source>
        <dbReference type="Proteomes" id="UP001222027"/>
    </source>
</evidence>
<keyword evidence="3" id="KW-1185">Reference proteome</keyword>
<feature type="compositionally biased region" description="Basic residues" evidence="1">
    <location>
        <begin position="17"/>
        <end position="31"/>
    </location>
</feature>
<evidence type="ECO:0000313" key="2">
    <source>
        <dbReference type="EMBL" id="KAJ8513943.1"/>
    </source>
</evidence>
<reference evidence="2 3" key="1">
    <citation type="submission" date="2022-12" db="EMBL/GenBank/DDBJ databases">
        <title>Chromosome-scale assembly of the Ensete ventricosum genome.</title>
        <authorList>
            <person name="Dussert Y."/>
            <person name="Stocks J."/>
            <person name="Wendawek A."/>
            <person name="Woldeyes F."/>
            <person name="Nichols R.A."/>
            <person name="Borrell J.S."/>
        </authorList>
    </citation>
    <scope>NUCLEOTIDE SEQUENCE [LARGE SCALE GENOMIC DNA]</scope>
    <source>
        <strain evidence="3">cv. Maze</strain>
        <tissue evidence="2">Seeds</tissue>
    </source>
</reference>
<comment type="caution">
    <text evidence="2">The sequence shown here is derived from an EMBL/GenBank/DDBJ whole genome shotgun (WGS) entry which is preliminary data.</text>
</comment>
<dbReference type="EMBL" id="JAQQAF010000001">
    <property type="protein sequence ID" value="KAJ8513943.1"/>
    <property type="molecule type" value="Genomic_DNA"/>
</dbReference>
<organism evidence="2 3">
    <name type="scientific">Ensete ventricosum</name>
    <name type="common">Abyssinian banana</name>
    <name type="synonym">Musa ensete</name>
    <dbReference type="NCBI Taxonomy" id="4639"/>
    <lineage>
        <taxon>Eukaryota</taxon>
        <taxon>Viridiplantae</taxon>
        <taxon>Streptophyta</taxon>
        <taxon>Embryophyta</taxon>
        <taxon>Tracheophyta</taxon>
        <taxon>Spermatophyta</taxon>
        <taxon>Magnoliopsida</taxon>
        <taxon>Liliopsida</taxon>
        <taxon>Zingiberales</taxon>
        <taxon>Musaceae</taxon>
        <taxon>Ensete</taxon>
    </lineage>
</organism>
<gene>
    <name evidence="2" type="ORF">OPV22_004377</name>
</gene>
<accession>A0AAV8S3E8</accession>
<feature type="region of interest" description="Disordered" evidence="1">
    <location>
        <begin position="66"/>
        <end position="113"/>
    </location>
</feature>
<name>A0AAV8S3E8_ENSVE</name>